<dbReference type="GO" id="GO:0005737">
    <property type="term" value="C:cytoplasm"/>
    <property type="evidence" value="ECO:0007669"/>
    <property type="project" value="UniProtKB-SubCell"/>
</dbReference>
<dbReference type="PANTHER" id="PTHR42701:SF1">
    <property type="entry name" value="IMIDAZOLE GLYCEROL PHOSPHATE SYNTHASE SUBUNIT HISH"/>
    <property type="match status" value="1"/>
</dbReference>
<dbReference type="PIRSF" id="PIRSF000495">
    <property type="entry name" value="Amidotransf_hisH"/>
    <property type="match status" value="1"/>
</dbReference>
<protein>
    <recommendedName>
        <fullName evidence="10">Imidazole glycerol phosphate synthase subunit HisH</fullName>
        <ecNumber evidence="10">4.3.2.10</ecNumber>
    </recommendedName>
    <alternativeName>
        <fullName evidence="10">IGP synthase glutaminase subunit</fullName>
        <ecNumber evidence="10">3.5.1.2</ecNumber>
    </alternativeName>
    <alternativeName>
        <fullName evidence="10">IGP synthase subunit HisH</fullName>
    </alternativeName>
    <alternativeName>
        <fullName evidence="10">ImGP synthase subunit HisH</fullName>
        <shortName evidence="10">IGPS subunit HisH</shortName>
    </alternativeName>
</protein>
<comment type="catalytic activity">
    <reaction evidence="8 10">
        <text>5-[(5-phospho-1-deoxy-D-ribulos-1-ylimino)methylamino]-1-(5-phospho-beta-D-ribosyl)imidazole-4-carboxamide + L-glutamine = D-erythro-1-(imidazol-4-yl)glycerol 3-phosphate + 5-amino-1-(5-phospho-beta-D-ribosyl)imidazole-4-carboxamide + L-glutamate + H(+)</text>
        <dbReference type="Rhea" id="RHEA:24793"/>
        <dbReference type="ChEBI" id="CHEBI:15378"/>
        <dbReference type="ChEBI" id="CHEBI:29985"/>
        <dbReference type="ChEBI" id="CHEBI:58278"/>
        <dbReference type="ChEBI" id="CHEBI:58359"/>
        <dbReference type="ChEBI" id="CHEBI:58475"/>
        <dbReference type="ChEBI" id="CHEBI:58525"/>
        <dbReference type="EC" id="4.3.2.10"/>
    </reaction>
</comment>
<dbReference type="PROSITE" id="PS51273">
    <property type="entry name" value="GATASE_TYPE_1"/>
    <property type="match status" value="1"/>
</dbReference>
<evidence type="ECO:0000256" key="3">
    <source>
        <dbReference type="ARBA" id="ARBA00022605"/>
    </source>
</evidence>
<keyword evidence="7 10" id="KW-0456">Lyase</keyword>
<gene>
    <name evidence="10 13" type="primary">hisH</name>
    <name evidence="13" type="ORF">K8I29_06280</name>
</gene>
<keyword evidence="6 10" id="KW-0368">Histidine biosynthesis</keyword>
<evidence type="ECO:0000313" key="13">
    <source>
        <dbReference type="EMBL" id="MBZ0155810.1"/>
    </source>
</evidence>
<keyword evidence="3 10" id="KW-0028">Amino-acid biosynthesis</keyword>
<dbReference type="GO" id="GO:0000105">
    <property type="term" value="P:L-histidine biosynthetic process"/>
    <property type="evidence" value="ECO:0007669"/>
    <property type="project" value="UniProtKB-UniRule"/>
</dbReference>
<accession>A0A953JB02</accession>
<keyword evidence="5 10" id="KW-0315">Glutamine amidotransferase</keyword>
<evidence type="ECO:0000256" key="2">
    <source>
        <dbReference type="ARBA" id="ARBA00011152"/>
    </source>
</evidence>
<name>A0A953JB02_9BACT</name>
<dbReference type="CDD" id="cd01748">
    <property type="entry name" value="GATase1_IGP_Synthase"/>
    <property type="match status" value="1"/>
</dbReference>
<comment type="caution">
    <text evidence="13">The sequence shown here is derived from an EMBL/GenBank/DDBJ whole genome shotgun (WGS) entry which is preliminary data.</text>
</comment>
<sequence length="209" mass="23020">MKPVVIVDYGMGNIHSVASAVEFLGFQAEISSEKDAIVNANFLILPGVGSFNRAMQRINQKGLKQILQTAVYEKEIPLLGICLGMQLLARYGTEDGHSEGLGFIEGSVERFQRSEKEMKIPHVGFATTRIVRSSPLFGEVKGEADYYYTHSYRMLCPPDYVIATADNGGDFVAAVAKYTVYGAQFHPELSQANGLRLLKNFLHSKTHAA</sequence>
<reference evidence="13" key="1">
    <citation type="journal article" date="2021" name="bioRxiv">
        <title>Unraveling nitrogen, sulfur and carbon metabolic pathways and microbial community transcriptional responses to substrate deprivation and toxicity stresses in a bioreactor mimicking anoxic brackish coastal sediment conditions.</title>
        <authorList>
            <person name="Martins P.D."/>
            <person name="Echeveste M.J."/>
            <person name="Arshad A."/>
            <person name="Kurth J."/>
            <person name="Ouboter H."/>
            <person name="Jetten M.S.M."/>
            <person name="Welte C.U."/>
        </authorList>
    </citation>
    <scope>NUCLEOTIDE SEQUENCE</scope>
    <source>
        <strain evidence="13">MAG_39</strain>
    </source>
</reference>
<organism evidence="13 14">
    <name type="scientific">Candidatus Nitrobium versatile</name>
    <dbReference type="NCBI Taxonomy" id="2884831"/>
    <lineage>
        <taxon>Bacteria</taxon>
        <taxon>Pseudomonadati</taxon>
        <taxon>Nitrospirota</taxon>
        <taxon>Nitrospiria</taxon>
        <taxon>Nitrospirales</taxon>
        <taxon>Nitrospiraceae</taxon>
        <taxon>Candidatus Nitrobium</taxon>
    </lineage>
</organism>
<dbReference type="EC" id="4.3.2.10" evidence="10"/>
<dbReference type="HAMAP" id="MF_00278">
    <property type="entry name" value="HisH"/>
    <property type="match status" value="1"/>
</dbReference>
<evidence type="ECO:0000256" key="7">
    <source>
        <dbReference type="ARBA" id="ARBA00023239"/>
    </source>
</evidence>
<feature type="active site" description="Nucleophile" evidence="10 11">
    <location>
        <position position="82"/>
    </location>
</feature>
<dbReference type="PANTHER" id="PTHR42701">
    <property type="entry name" value="IMIDAZOLE GLYCEROL PHOSPHATE SYNTHASE SUBUNIT HISH"/>
    <property type="match status" value="1"/>
</dbReference>
<keyword evidence="4 10" id="KW-0378">Hydrolase</keyword>
<comment type="catalytic activity">
    <reaction evidence="9 10">
        <text>L-glutamine + H2O = L-glutamate + NH4(+)</text>
        <dbReference type="Rhea" id="RHEA:15889"/>
        <dbReference type="ChEBI" id="CHEBI:15377"/>
        <dbReference type="ChEBI" id="CHEBI:28938"/>
        <dbReference type="ChEBI" id="CHEBI:29985"/>
        <dbReference type="ChEBI" id="CHEBI:58359"/>
        <dbReference type="EC" id="3.5.1.2"/>
    </reaction>
</comment>
<dbReference type="EMBL" id="JAIOIV010000047">
    <property type="protein sequence ID" value="MBZ0155810.1"/>
    <property type="molecule type" value="Genomic_DNA"/>
</dbReference>
<evidence type="ECO:0000256" key="11">
    <source>
        <dbReference type="PIRSR" id="PIRSR000495-1"/>
    </source>
</evidence>
<dbReference type="InterPro" id="IPR010139">
    <property type="entry name" value="Imidazole-glycPsynth_HisH"/>
</dbReference>
<feature type="active site" evidence="10 11">
    <location>
        <position position="186"/>
    </location>
</feature>
<evidence type="ECO:0000256" key="1">
    <source>
        <dbReference type="ARBA" id="ARBA00005091"/>
    </source>
</evidence>
<keyword evidence="10" id="KW-0963">Cytoplasm</keyword>
<comment type="subcellular location">
    <subcellularLocation>
        <location evidence="10">Cytoplasm</location>
    </subcellularLocation>
</comment>
<reference evidence="13" key="2">
    <citation type="submission" date="2021-08" db="EMBL/GenBank/DDBJ databases">
        <authorList>
            <person name="Dalcin Martins P."/>
        </authorList>
    </citation>
    <scope>NUCLEOTIDE SEQUENCE</scope>
    <source>
        <strain evidence="13">MAG_39</strain>
    </source>
</reference>
<dbReference type="GO" id="GO:0004359">
    <property type="term" value="F:glutaminase activity"/>
    <property type="evidence" value="ECO:0007669"/>
    <property type="project" value="UniProtKB-EC"/>
</dbReference>
<evidence type="ECO:0000256" key="10">
    <source>
        <dbReference type="HAMAP-Rule" id="MF_00278"/>
    </source>
</evidence>
<dbReference type="Proteomes" id="UP000705867">
    <property type="component" value="Unassembled WGS sequence"/>
</dbReference>
<feature type="active site" evidence="10 11">
    <location>
        <position position="188"/>
    </location>
</feature>
<proteinExistence type="inferred from homology"/>
<feature type="domain" description="Glutamine amidotransferase" evidence="12">
    <location>
        <begin position="5"/>
        <end position="203"/>
    </location>
</feature>
<evidence type="ECO:0000256" key="9">
    <source>
        <dbReference type="ARBA" id="ARBA00049534"/>
    </source>
</evidence>
<evidence type="ECO:0000256" key="8">
    <source>
        <dbReference type="ARBA" id="ARBA00047838"/>
    </source>
</evidence>
<dbReference type="EC" id="3.5.1.2" evidence="10"/>
<comment type="function">
    <text evidence="10">IGPS catalyzes the conversion of PRFAR and glutamine to IGP, AICAR and glutamate. The HisH subunit catalyzes the hydrolysis of glutamine to glutamate and ammonia as part of the synthesis of IGP and AICAR. The resulting ammonia molecule is channeled to the active site of HisF.</text>
</comment>
<evidence type="ECO:0000256" key="5">
    <source>
        <dbReference type="ARBA" id="ARBA00022962"/>
    </source>
</evidence>
<dbReference type="GO" id="GO:0000107">
    <property type="term" value="F:imidazoleglycerol-phosphate synthase activity"/>
    <property type="evidence" value="ECO:0007669"/>
    <property type="project" value="UniProtKB-UniRule"/>
</dbReference>
<dbReference type="NCBIfam" id="TIGR01855">
    <property type="entry name" value="IMP_synth_hisH"/>
    <property type="match status" value="1"/>
</dbReference>
<dbReference type="InterPro" id="IPR017926">
    <property type="entry name" value="GATASE"/>
</dbReference>
<comment type="pathway">
    <text evidence="1 10">Amino-acid biosynthesis; L-histidine biosynthesis; L-histidine from 5-phospho-alpha-D-ribose 1-diphosphate: step 5/9.</text>
</comment>
<dbReference type="SUPFAM" id="SSF52317">
    <property type="entry name" value="Class I glutamine amidotransferase-like"/>
    <property type="match status" value="1"/>
</dbReference>
<comment type="subunit">
    <text evidence="2 10">Heterodimer of HisH and HisF.</text>
</comment>
<dbReference type="InterPro" id="IPR029062">
    <property type="entry name" value="Class_I_gatase-like"/>
</dbReference>
<dbReference type="Gene3D" id="3.40.50.880">
    <property type="match status" value="1"/>
</dbReference>
<dbReference type="AlphaFoldDB" id="A0A953JB02"/>
<evidence type="ECO:0000259" key="12">
    <source>
        <dbReference type="Pfam" id="PF00117"/>
    </source>
</evidence>
<evidence type="ECO:0000256" key="4">
    <source>
        <dbReference type="ARBA" id="ARBA00022801"/>
    </source>
</evidence>
<dbReference type="Pfam" id="PF00117">
    <property type="entry name" value="GATase"/>
    <property type="match status" value="1"/>
</dbReference>
<dbReference type="GO" id="GO:0016829">
    <property type="term" value="F:lyase activity"/>
    <property type="evidence" value="ECO:0007669"/>
    <property type="project" value="UniProtKB-KW"/>
</dbReference>
<evidence type="ECO:0000313" key="14">
    <source>
        <dbReference type="Proteomes" id="UP000705867"/>
    </source>
</evidence>
<evidence type="ECO:0000256" key="6">
    <source>
        <dbReference type="ARBA" id="ARBA00023102"/>
    </source>
</evidence>